<gene>
    <name evidence="2" type="ORF">CAUS1442_LOCUS6699</name>
</gene>
<name>A0A7R9WV91_9STRA</name>
<keyword evidence="1" id="KW-0732">Signal</keyword>
<feature type="signal peptide" evidence="1">
    <location>
        <begin position="1"/>
        <end position="30"/>
    </location>
</feature>
<proteinExistence type="predicted"/>
<accession>A0A7R9WV91</accession>
<evidence type="ECO:0000313" key="2">
    <source>
        <dbReference type="EMBL" id="CAD8334594.1"/>
    </source>
</evidence>
<feature type="chain" id="PRO_5030958942" evidence="1">
    <location>
        <begin position="31"/>
        <end position="225"/>
    </location>
</feature>
<dbReference type="EMBL" id="HBEF01010639">
    <property type="protein sequence ID" value="CAD8334594.1"/>
    <property type="molecule type" value="Transcribed_RNA"/>
</dbReference>
<sequence>MTITSLHFDLNMLARICIILSLLVSTSTQAFITSVPSTASSTASSTAASKFRSNLHKMSASNNKEIYGVPDSGWTSPKWNWGSAMGTGHDCAAISRRNYGTPAKRQGLIDDLLNTREPSDYEEVKLAMALFFQANRRSSLAFQFYGEVLDLMAQAECYEGDDESMNAKLFVGDLQKRYGYIEDVTPEEKIEMNTLFYECEEDWDLARRKCAGLVLTKLEYVELGP</sequence>
<dbReference type="AlphaFoldDB" id="A0A7R9WV91"/>
<reference evidence="2" key="1">
    <citation type="submission" date="2021-01" db="EMBL/GenBank/DDBJ databases">
        <authorList>
            <person name="Corre E."/>
            <person name="Pelletier E."/>
            <person name="Niang G."/>
            <person name="Scheremetjew M."/>
            <person name="Finn R."/>
            <person name="Kale V."/>
            <person name="Holt S."/>
            <person name="Cochrane G."/>
            <person name="Meng A."/>
            <person name="Brown T."/>
            <person name="Cohen L."/>
        </authorList>
    </citation>
    <scope>NUCLEOTIDE SEQUENCE</scope>
    <source>
        <strain evidence="2">CCMP3328</strain>
    </source>
</reference>
<evidence type="ECO:0000256" key="1">
    <source>
        <dbReference type="SAM" id="SignalP"/>
    </source>
</evidence>
<organism evidence="2">
    <name type="scientific">Craspedostauros australis</name>
    <dbReference type="NCBI Taxonomy" id="1486917"/>
    <lineage>
        <taxon>Eukaryota</taxon>
        <taxon>Sar</taxon>
        <taxon>Stramenopiles</taxon>
        <taxon>Ochrophyta</taxon>
        <taxon>Bacillariophyta</taxon>
        <taxon>Bacillariophyceae</taxon>
        <taxon>Bacillariophycidae</taxon>
        <taxon>Naviculales</taxon>
        <taxon>Naviculaceae</taxon>
        <taxon>Craspedostauros</taxon>
    </lineage>
</organism>
<protein>
    <submittedName>
        <fullName evidence="2">Uncharacterized protein</fullName>
    </submittedName>
</protein>